<name>A0A1R3GQI7_COCAP</name>
<accession>A0A1R3GQI7</accession>
<protein>
    <submittedName>
        <fullName evidence="2">Uncharacterized protein</fullName>
    </submittedName>
</protein>
<dbReference type="AlphaFoldDB" id="A0A1R3GQI7"/>
<feature type="region of interest" description="Disordered" evidence="1">
    <location>
        <begin position="1"/>
        <end position="21"/>
    </location>
</feature>
<reference evidence="2 3" key="1">
    <citation type="submission" date="2013-09" db="EMBL/GenBank/DDBJ databases">
        <title>Corchorus capsularis genome sequencing.</title>
        <authorList>
            <person name="Alam M."/>
            <person name="Haque M.S."/>
            <person name="Islam M.S."/>
            <person name="Emdad E.M."/>
            <person name="Islam M.M."/>
            <person name="Ahmed B."/>
            <person name="Halim A."/>
            <person name="Hossen Q.M.M."/>
            <person name="Hossain M.Z."/>
            <person name="Ahmed R."/>
            <person name="Khan M.M."/>
            <person name="Islam R."/>
            <person name="Rashid M.M."/>
            <person name="Khan S.A."/>
            <person name="Rahman M.S."/>
            <person name="Alam M."/>
        </authorList>
    </citation>
    <scope>NUCLEOTIDE SEQUENCE [LARGE SCALE GENOMIC DNA]</scope>
    <source>
        <strain evidence="3">cv. CVL-1</strain>
        <tissue evidence="2">Whole seedling</tissue>
    </source>
</reference>
<feature type="compositionally biased region" description="Polar residues" evidence="1">
    <location>
        <begin position="1"/>
        <end position="12"/>
    </location>
</feature>
<comment type="caution">
    <text evidence="2">The sequence shown here is derived from an EMBL/GenBank/DDBJ whole genome shotgun (WGS) entry which is preliminary data.</text>
</comment>
<dbReference type="OrthoDB" id="10397181at2759"/>
<dbReference type="EMBL" id="AWWV01013709">
    <property type="protein sequence ID" value="OMO60375.1"/>
    <property type="molecule type" value="Genomic_DNA"/>
</dbReference>
<evidence type="ECO:0000256" key="1">
    <source>
        <dbReference type="SAM" id="MobiDB-lite"/>
    </source>
</evidence>
<sequence length="77" mass="9030">MENNTCHDSNPEFTRPKEPELDLYTIPSHSTRVQKSWDIYSHEIIMQRILMKSEDPTMMSLLSWAFLRTLDAAPNGY</sequence>
<evidence type="ECO:0000313" key="2">
    <source>
        <dbReference type="EMBL" id="OMO60375.1"/>
    </source>
</evidence>
<proteinExistence type="predicted"/>
<keyword evidence="3" id="KW-1185">Reference proteome</keyword>
<dbReference type="Proteomes" id="UP000188268">
    <property type="component" value="Unassembled WGS sequence"/>
</dbReference>
<dbReference type="Gramene" id="OMO60375">
    <property type="protein sequence ID" value="OMO60375"/>
    <property type="gene ID" value="CCACVL1_24202"/>
</dbReference>
<gene>
    <name evidence="2" type="ORF">CCACVL1_24202</name>
</gene>
<evidence type="ECO:0000313" key="3">
    <source>
        <dbReference type="Proteomes" id="UP000188268"/>
    </source>
</evidence>
<organism evidence="2 3">
    <name type="scientific">Corchorus capsularis</name>
    <name type="common">Jute</name>
    <dbReference type="NCBI Taxonomy" id="210143"/>
    <lineage>
        <taxon>Eukaryota</taxon>
        <taxon>Viridiplantae</taxon>
        <taxon>Streptophyta</taxon>
        <taxon>Embryophyta</taxon>
        <taxon>Tracheophyta</taxon>
        <taxon>Spermatophyta</taxon>
        <taxon>Magnoliopsida</taxon>
        <taxon>eudicotyledons</taxon>
        <taxon>Gunneridae</taxon>
        <taxon>Pentapetalae</taxon>
        <taxon>rosids</taxon>
        <taxon>malvids</taxon>
        <taxon>Malvales</taxon>
        <taxon>Malvaceae</taxon>
        <taxon>Grewioideae</taxon>
        <taxon>Apeibeae</taxon>
        <taxon>Corchorus</taxon>
    </lineage>
</organism>